<protein>
    <submittedName>
        <fullName evidence="3">Inorganic triphosphatase</fullName>
        <ecNumber evidence="3">3.6.1.25</ecNumber>
    </submittedName>
</protein>
<dbReference type="EMBL" id="CP021983">
    <property type="protein sequence ID" value="ASC69659.1"/>
    <property type="molecule type" value="Genomic_DNA"/>
</dbReference>
<evidence type="ECO:0000313" key="3">
    <source>
        <dbReference type="EMBL" id="ASC69659.1"/>
    </source>
</evidence>
<dbReference type="Pfam" id="PF01928">
    <property type="entry name" value="CYTH"/>
    <property type="match status" value="1"/>
</dbReference>
<dbReference type="Proteomes" id="UP000191901">
    <property type="component" value="Chromosome"/>
</dbReference>
<dbReference type="CDD" id="cd07891">
    <property type="entry name" value="CYTH-like_CthTTM-like_1"/>
    <property type="match status" value="1"/>
</dbReference>
<sequence length="159" mass="18273">MAQEIERKFLVTGDGWRSQGQRVLYRQGYIPTTDARTVRIRVVGQQGYLTLKGPTAGVTRSEFEYPIPHDEAMAILDILCDPPLIEKWRTRIELEDLIWQIDEFLGANQGLILAEVELTQENQTLQYPSWLGPEVSHDPRYFNVNLARHPYTAWSDAAT</sequence>
<dbReference type="PIRSF" id="PIRSF016487">
    <property type="entry name" value="CYTH_UCP016487"/>
    <property type="match status" value="1"/>
</dbReference>
<evidence type="ECO:0000256" key="1">
    <source>
        <dbReference type="PIRSR" id="PIRSR016487-1"/>
    </source>
</evidence>
<keyword evidence="3" id="KW-0378">Hydrolase</keyword>
<dbReference type="PANTHER" id="PTHR40114">
    <property type="entry name" value="SLR0698 PROTEIN"/>
    <property type="match status" value="1"/>
</dbReference>
<feature type="domain" description="CYTH" evidence="2">
    <location>
        <begin position="2"/>
        <end position="148"/>
    </location>
</feature>
<evidence type="ECO:0000259" key="2">
    <source>
        <dbReference type="PROSITE" id="PS51707"/>
    </source>
</evidence>
<dbReference type="SUPFAM" id="SSF55154">
    <property type="entry name" value="CYTH-like phosphatases"/>
    <property type="match status" value="1"/>
</dbReference>
<dbReference type="Gene3D" id="2.40.320.10">
    <property type="entry name" value="Hypothetical Protein Pfu-838710-001"/>
    <property type="match status" value="1"/>
</dbReference>
<dbReference type="STRING" id="1641165.XM38_25115"/>
<dbReference type="AlphaFoldDB" id="A0A1Z3HH59"/>
<dbReference type="EC" id="3.6.1.25" evidence="3"/>
<dbReference type="OrthoDB" id="9805588at2"/>
<dbReference type="KEGG" id="hhg:XM38_005880"/>
<dbReference type="GO" id="GO:0050355">
    <property type="term" value="F:inorganic triphosphate phosphatase activity"/>
    <property type="evidence" value="ECO:0007669"/>
    <property type="project" value="UniProtKB-EC"/>
</dbReference>
<gene>
    <name evidence="3" type="ORF">XM38_005880</name>
</gene>
<name>A0A1Z3HH59_9CYAN</name>
<dbReference type="PANTHER" id="PTHR40114:SF1">
    <property type="entry name" value="SLR0698 PROTEIN"/>
    <property type="match status" value="1"/>
</dbReference>
<dbReference type="InterPro" id="IPR033469">
    <property type="entry name" value="CYTH-like_dom_sf"/>
</dbReference>
<organism evidence="3 4">
    <name type="scientific">Halomicronema hongdechloris C2206</name>
    <dbReference type="NCBI Taxonomy" id="1641165"/>
    <lineage>
        <taxon>Bacteria</taxon>
        <taxon>Bacillati</taxon>
        <taxon>Cyanobacteriota</taxon>
        <taxon>Cyanophyceae</taxon>
        <taxon>Nodosilineales</taxon>
        <taxon>Nodosilineaceae</taxon>
        <taxon>Halomicronema</taxon>
    </lineage>
</organism>
<keyword evidence="4" id="KW-1185">Reference proteome</keyword>
<reference evidence="3 4" key="1">
    <citation type="journal article" date="2016" name="Biochim. Biophys. Acta">
        <title>Characterization of red-shifted phycobilisomes isolated from the chlorophyll f-containing cyanobacterium Halomicronema hongdechloris.</title>
        <authorList>
            <person name="Li Y."/>
            <person name="Lin Y."/>
            <person name="Garvey C.J."/>
            <person name="Birch D."/>
            <person name="Corkery R.W."/>
            <person name="Loughlin P.C."/>
            <person name="Scheer H."/>
            <person name="Willows R.D."/>
            <person name="Chen M."/>
        </authorList>
    </citation>
    <scope>NUCLEOTIDE SEQUENCE [LARGE SCALE GENOMIC DNA]</scope>
    <source>
        <strain evidence="3 4">C2206</strain>
    </source>
</reference>
<evidence type="ECO:0000313" key="4">
    <source>
        <dbReference type="Proteomes" id="UP000191901"/>
    </source>
</evidence>
<dbReference type="PROSITE" id="PS51707">
    <property type="entry name" value="CYTH"/>
    <property type="match status" value="1"/>
</dbReference>
<feature type="active site" description="Proton acceptor" evidence="1">
    <location>
        <position position="29"/>
    </location>
</feature>
<dbReference type="InterPro" id="IPR023577">
    <property type="entry name" value="CYTH_domain"/>
</dbReference>
<proteinExistence type="predicted"/>
<accession>A0A1Z3HH59</accession>
<dbReference type="SMART" id="SM01118">
    <property type="entry name" value="CYTH"/>
    <property type="match status" value="1"/>
</dbReference>
<dbReference type="InterPro" id="IPR012042">
    <property type="entry name" value="NeuTTM/CthTTM-like"/>
</dbReference>